<feature type="non-terminal residue" evidence="1">
    <location>
        <position position="1"/>
    </location>
</feature>
<dbReference type="EMBL" id="GDID01005069">
    <property type="protein sequence ID" value="JAP91537.1"/>
    <property type="molecule type" value="Transcribed_RNA"/>
</dbReference>
<organism evidence="1">
    <name type="scientific">Trepomonas sp. PC1</name>
    <dbReference type="NCBI Taxonomy" id="1076344"/>
    <lineage>
        <taxon>Eukaryota</taxon>
        <taxon>Metamonada</taxon>
        <taxon>Diplomonadida</taxon>
        <taxon>Hexamitidae</taxon>
        <taxon>Hexamitinae</taxon>
        <taxon>Trepomonas</taxon>
    </lineage>
</organism>
<sequence length="1483" mass="170761">DFQPQSITELITDYSYIFHDDEVTTTARKTIKLKFFQTYIPRIYIQDIPLLLNEAHGQPLRSVFVIHSNDANVSQQDKDLYGVLDYKLFSDDVMSKIFAQLEDTNQKQKQSMSKILGQMTEIYYHRLKMRQTQMAQGFYELHQLNNYLSAHEMDQDDNMQPIQPQIQQEFAQQARMLSMQQQECLKNTYFQNMVSTVKQQLNLCNSQQFAFSQQSVLVSVQDFKQCFAPKNLEQLDLKVSVNCNFPFQFTSNSNLTYDLIQTQFPLCDDPTKPWFYVNDTRVTYANPLDSVPYGRLLISGNSLKQPSCVLQDKQLVEGAEELAQFYQHFETVIAKTCHALAQLFVSATKHSKRAVLIIQEEIKNIQRKQLTAEELGIQQGDFSTNVKKSQEEAVKELVDDFILQNASILQQIRYQPNMFSGYKRYQELKKSQQPFELMQTEEQFIYLLCETLTAPKASISSKNWIMDYDEQFILNRQINPQSPVSLYTQEPTIKRPEDDVIIIRPKFSQQSYLLYVGQTGRKRTTYDTVCLLAQFLSLAAQVDPLPKRTFTHILVFNEKLALKHLFVPVDIAEQAEQDYKSLVYTNKIQVQQKVNDQQNQLFYDLVLDKVNQISSREKFGKVKVAEDQAAGDCSVCNTRFDSYKSHINSPEHIRNFRMMMLQGENMIMALMHHQNNFELIQAMNTQFNAIACTIAAELNCTWRQACRAINDSITAIGGNYQLDVDDPPRANSPNCKTNSFARWREDVCLRRQGVLESVLTSSAARKSGYKRIKAVAATFAVVVFELQKLRIEGIQDYLQSLMLEVFEIQHKKSGKMNQIEKEKYEKAKLELKQNQYNYKVVLETELLNYCYYKFPQDPIQQDICFVRVKPVNQLRFQFNDPGHNQLTEIAFYTLLMRHALGKPLLAETLIQEAQIEEIVEPNIDENCFINEVMTKLTDQYPQLDGELYKREVQKLIEQRQQIQGLKKVFKGEVPLDVMKLDAKQLRSELSELEIGHLPKTDQFIQLAKIVLQIDNKQKISTQQMFEMAVKHFQKSVNQKQSILLPKFQQMIQKSLETNLAQTYPETQNDESSNEIDISEQTKVKLPNFDVYDPMLAKNQQRIDDVNKQRQQIKIGKHQERAYKQCKEMLEKCPQQILKAAMNQTAKSLDISLKGAVFDQMSSVTKISSQSEQINEYLGKYQPTEQTELETDPERSCSCFARTRGLQQKKFDKIRSNSVAGRYIKLEEDMVSIQLLNQDFEPAFTQNLYNGNLATVGQRQLSNQFVLDENVSRNYDKLVIANSDPVPAQQLQINKKPVIAAPILSTSLQEPFYKPYLKNDYYKLSFSQLKKLNRNFIPLLTSQLKSVYSALATTYGGFQDYIEITVQFWKSSADAILGTSAAVSSVTQDTPAYGLKTADISSCTLVGLAARARLLEQKARYKYQEQPYQVNSKTLLRHIPGKTLMGGDIQEVHDQDVQVVQNNAPKGPNMDALIGGIYGLNGGD</sequence>
<protein>
    <submittedName>
        <fullName evidence="1">Uncharacterized protein</fullName>
    </submittedName>
</protein>
<gene>
    <name evidence="1" type="ORF">TPC1_16821</name>
</gene>
<reference evidence="1" key="1">
    <citation type="submission" date="2015-07" db="EMBL/GenBank/DDBJ databases">
        <title>Adaptation to a free-living lifestyle via gene acquisitions in the diplomonad Trepomonas sp. PC1.</title>
        <authorList>
            <person name="Xu F."/>
            <person name="Jerlstrom-Hultqvist J."/>
            <person name="Kolisko M."/>
            <person name="Simpson A.G.B."/>
            <person name="Roger A.J."/>
            <person name="Svard S.G."/>
            <person name="Andersson J.O."/>
        </authorList>
    </citation>
    <scope>NUCLEOTIDE SEQUENCE</scope>
    <source>
        <strain evidence="1">PC1</strain>
    </source>
</reference>
<accession>A0A146K4E4</accession>
<evidence type="ECO:0000313" key="1">
    <source>
        <dbReference type="EMBL" id="JAP91537.1"/>
    </source>
</evidence>
<name>A0A146K4E4_9EUKA</name>
<proteinExistence type="predicted"/>